<evidence type="ECO:0000313" key="1">
    <source>
        <dbReference type="EMBL" id="AIF82311.1"/>
    </source>
</evidence>
<dbReference type="KEGG" id="nev:NTE_00229"/>
<proteinExistence type="predicted"/>
<dbReference type="EMBL" id="CP007174">
    <property type="protein sequence ID" value="AIF82311.1"/>
    <property type="molecule type" value="Genomic_DNA"/>
</dbReference>
<dbReference type="Proteomes" id="UP000028194">
    <property type="component" value="Chromosome"/>
</dbReference>
<protein>
    <submittedName>
        <fullName evidence="1">Uncharacterized protein</fullName>
    </submittedName>
</protein>
<sequence length="69" mass="7995">MCVCMYVCVLNKCVLKTFAFSLIKPQLPAIFVLRAEALVAVNICQFDRARFIKCKTFKVVPRVLFHRDQ</sequence>
<dbReference type="HOGENOM" id="CLU_2765842_0_0_2"/>
<evidence type="ECO:0000313" key="2">
    <source>
        <dbReference type="Proteomes" id="UP000028194"/>
    </source>
</evidence>
<gene>
    <name evidence="1" type="ORF">NTE_00229</name>
</gene>
<dbReference type="AlphaFoldDB" id="A0A075MLH5"/>
<accession>A0A075MLH5</accession>
<organism evidence="1 2">
    <name type="scientific">Candidatus Nitrososphaera evergladensis SR1</name>
    <dbReference type="NCBI Taxonomy" id="1459636"/>
    <lineage>
        <taxon>Archaea</taxon>
        <taxon>Nitrososphaerota</taxon>
        <taxon>Nitrososphaeria</taxon>
        <taxon>Nitrososphaerales</taxon>
        <taxon>Nitrososphaeraceae</taxon>
        <taxon>Nitrososphaera</taxon>
    </lineage>
</organism>
<name>A0A075MLH5_9ARCH</name>
<keyword evidence="2" id="KW-1185">Reference proteome</keyword>
<reference evidence="1 2" key="1">
    <citation type="journal article" date="2014" name="PLoS ONE">
        <title>Genome Sequence of Candidatus Nitrososphaera evergladensis from Group I.1b Enriched from Everglades Soil Reveals Novel Genomic Features of the Ammonia-Oxidizing Archaea.</title>
        <authorList>
            <person name="Zhalnina K.V."/>
            <person name="Dias R."/>
            <person name="Leonard M.T."/>
            <person name="Dorr de Quadros P."/>
            <person name="Camargo F.A."/>
            <person name="Drew J.C."/>
            <person name="Farmerie W.G."/>
            <person name="Daroub S.H."/>
            <person name="Triplett E.W."/>
        </authorList>
    </citation>
    <scope>NUCLEOTIDE SEQUENCE [LARGE SCALE GENOMIC DNA]</scope>
    <source>
        <strain evidence="1 2">SR1</strain>
    </source>
</reference>